<keyword evidence="4" id="KW-1185">Reference proteome</keyword>
<dbReference type="RefSeq" id="WP_187541738.1">
    <property type="nucleotide sequence ID" value="NZ_CP060717.1"/>
</dbReference>
<organism evidence="3 4">
    <name type="scientific">Sphingomonas rhizophila</name>
    <dbReference type="NCBI Taxonomy" id="2071607"/>
    <lineage>
        <taxon>Bacteria</taxon>
        <taxon>Pseudomonadati</taxon>
        <taxon>Pseudomonadota</taxon>
        <taxon>Alphaproteobacteria</taxon>
        <taxon>Sphingomonadales</taxon>
        <taxon>Sphingomonadaceae</taxon>
        <taxon>Sphingomonas</taxon>
    </lineage>
</organism>
<feature type="transmembrane region" description="Helical" evidence="1">
    <location>
        <begin position="258"/>
        <end position="274"/>
    </location>
</feature>
<evidence type="ECO:0000313" key="3">
    <source>
        <dbReference type="EMBL" id="QNN64739.1"/>
    </source>
</evidence>
<proteinExistence type="predicted"/>
<dbReference type="KEGG" id="srhi:H9L12_10810"/>
<dbReference type="InterPro" id="IPR007349">
    <property type="entry name" value="DUF418"/>
</dbReference>
<keyword evidence="1" id="KW-0472">Membrane</keyword>
<sequence>MFGIGFAIQLNRLEQRGEGVPRYLRRLAVLFLIGLAHIFLLWLGDIVALYALMGTVLLLFRKVGDRWLLRWAVIMWLIPIAWSAAMHFGGFKPADPIYAQGESMIVSMGFDISKGPMPFFAEAPLTDHLRVHRAEAFFRLGDLFYQMRFTKVLGMFLIGLWVGRHAVYSNLDRYRPLLKKVATIGLGLGLPLAAAKAYFTMTSGRDEGLQFVTEVFYVLSTPTLAIGYAAGFALLWARGRGGLLEWAAPAGQMALTNYLMQTVIQSVLFYGWGFGLIGKFGLIFTIPFTLVIFAVQIAYSRWWLAHFRFGPVEWLWRSLTYGRAQPMRLDTAAPA</sequence>
<feature type="transmembrane region" description="Helical" evidence="1">
    <location>
        <begin position="67"/>
        <end position="85"/>
    </location>
</feature>
<dbReference type="PANTHER" id="PTHR30590:SF2">
    <property type="entry name" value="INNER MEMBRANE PROTEIN"/>
    <property type="match status" value="1"/>
</dbReference>
<feature type="transmembrane region" description="Helical" evidence="1">
    <location>
        <begin position="181"/>
        <end position="199"/>
    </location>
</feature>
<evidence type="ECO:0000313" key="4">
    <source>
        <dbReference type="Proteomes" id="UP000515955"/>
    </source>
</evidence>
<feature type="transmembrane region" description="Helical" evidence="1">
    <location>
        <begin position="215"/>
        <end position="237"/>
    </location>
</feature>
<dbReference type="PANTHER" id="PTHR30590">
    <property type="entry name" value="INNER MEMBRANE PROTEIN"/>
    <property type="match status" value="1"/>
</dbReference>
<reference evidence="3 4" key="1">
    <citation type="submission" date="2020-08" db="EMBL/GenBank/DDBJ databases">
        <title>Genome sequence of Sphingomonas rhizophila KACC 19189T.</title>
        <authorList>
            <person name="Hyun D.-W."/>
            <person name="Bae J.-W."/>
        </authorList>
    </citation>
    <scope>NUCLEOTIDE SEQUENCE [LARGE SCALE GENOMIC DNA]</scope>
    <source>
        <strain evidence="3 4">KACC 19189</strain>
    </source>
</reference>
<dbReference type="Proteomes" id="UP000515955">
    <property type="component" value="Chromosome"/>
</dbReference>
<protein>
    <submittedName>
        <fullName evidence="3">DUF418 domain-containing protein</fullName>
    </submittedName>
</protein>
<dbReference type="AlphaFoldDB" id="A0A7G9SA64"/>
<dbReference type="InterPro" id="IPR052529">
    <property type="entry name" value="Bact_Transport_Assoc"/>
</dbReference>
<feature type="transmembrane region" description="Helical" evidence="1">
    <location>
        <begin position="280"/>
        <end position="299"/>
    </location>
</feature>
<evidence type="ECO:0000259" key="2">
    <source>
        <dbReference type="Pfam" id="PF04235"/>
    </source>
</evidence>
<dbReference type="EMBL" id="CP060717">
    <property type="protein sequence ID" value="QNN64739.1"/>
    <property type="molecule type" value="Genomic_DNA"/>
</dbReference>
<name>A0A7G9SA64_9SPHN</name>
<gene>
    <name evidence="3" type="ORF">H9L12_10810</name>
</gene>
<feature type="transmembrane region" description="Helical" evidence="1">
    <location>
        <begin position="27"/>
        <end position="60"/>
    </location>
</feature>
<feature type="transmembrane region" description="Helical" evidence="1">
    <location>
        <begin position="149"/>
        <end position="169"/>
    </location>
</feature>
<keyword evidence="1" id="KW-0812">Transmembrane</keyword>
<dbReference type="Pfam" id="PF04235">
    <property type="entry name" value="DUF418"/>
    <property type="match status" value="1"/>
</dbReference>
<keyword evidence="1" id="KW-1133">Transmembrane helix</keyword>
<accession>A0A7G9SA64</accession>
<feature type="domain" description="DUF418" evidence="2">
    <location>
        <begin position="163"/>
        <end position="322"/>
    </location>
</feature>
<evidence type="ECO:0000256" key="1">
    <source>
        <dbReference type="SAM" id="Phobius"/>
    </source>
</evidence>